<dbReference type="AlphaFoldDB" id="A0A3D9ZXS3"/>
<feature type="transmembrane region" description="Helical" evidence="5">
    <location>
        <begin position="171"/>
        <end position="194"/>
    </location>
</feature>
<feature type="transmembrane region" description="Helical" evidence="5">
    <location>
        <begin position="140"/>
        <end position="159"/>
    </location>
</feature>
<feature type="transmembrane region" description="Helical" evidence="5">
    <location>
        <begin position="101"/>
        <end position="128"/>
    </location>
</feature>
<dbReference type="Pfam" id="PF01040">
    <property type="entry name" value="UbiA"/>
    <property type="match status" value="1"/>
</dbReference>
<dbReference type="Proteomes" id="UP000256913">
    <property type="component" value="Unassembled WGS sequence"/>
</dbReference>
<dbReference type="GO" id="GO:0016765">
    <property type="term" value="F:transferase activity, transferring alkyl or aryl (other than methyl) groups"/>
    <property type="evidence" value="ECO:0007669"/>
    <property type="project" value="InterPro"/>
</dbReference>
<keyword evidence="4 5" id="KW-0472">Membrane</keyword>
<reference evidence="6 7" key="1">
    <citation type="submission" date="2018-08" db="EMBL/GenBank/DDBJ databases">
        <title>Sequencing the genomes of 1000 actinobacteria strains.</title>
        <authorList>
            <person name="Klenk H.-P."/>
        </authorList>
    </citation>
    <scope>NUCLEOTIDE SEQUENCE [LARGE SCALE GENOMIC DNA]</scope>
    <source>
        <strain evidence="6 7">DSM 44099</strain>
    </source>
</reference>
<feature type="transmembrane region" description="Helical" evidence="5">
    <location>
        <begin position="215"/>
        <end position="236"/>
    </location>
</feature>
<dbReference type="Gene3D" id="1.10.357.140">
    <property type="entry name" value="UbiA prenyltransferase"/>
    <property type="match status" value="1"/>
</dbReference>
<accession>A0A3D9ZXS3</accession>
<evidence type="ECO:0000256" key="3">
    <source>
        <dbReference type="ARBA" id="ARBA00022989"/>
    </source>
</evidence>
<feature type="transmembrane region" description="Helical" evidence="5">
    <location>
        <begin position="268"/>
        <end position="287"/>
    </location>
</feature>
<name>A0A3D9ZXS3_9ACTN</name>
<evidence type="ECO:0000256" key="1">
    <source>
        <dbReference type="ARBA" id="ARBA00004141"/>
    </source>
</evidence>
<evidence type="ECO:0000256" key="5">
    <source>
        <dbReference type="SAM" id="Phobius"/>
    </source>
</evidence>
<feature type="transmembrane region" description="Helical" evidence="5">
    <location>
        <begin position="43"/>
        <end position="62"/>
    </location>
</feature>
<evidence type="ECO:0000256" key="4">
    <source>
        <dbReference type="ARBA" id="ARBA00023136"/>
    </source>
</evidence>
<comment type="caution">
    <text evidence="6">The sequence shown here is derived from an EMBL/GenBank/DDBJ whole genome shotgun (WGS) entry which is preliminary data.</text>
</comment>
<keyword evidence="2 5" id="KW-0812">Transmembrane</keyword>
<dbReference type="EMBL" id="QUMQ01000001">
    <property type="protein sequence ID" value="REG01415.1"/>
    <property type="molecule type" value="Genomic_DNA"/>
</dbReference>
<keyword evidence="7" id="KW-1185">Reference proteome</keyword>
<evidence type="ECO:0000256" key="2">
    <source>
        <dbReference type="ARBA" id="ARBA00022692"/>
    </source>
</evidence>
<evidence type="ECO:0000313" key="7">
    <source>
        <dbReference type="Proteomes" id="UP000256913"/>
    </source>
</evidence>
<evidence type="ECO:0000313" key="6">
    <source>
        <dbReference type="EMBL" id="REG01415.1"/>
    </source>
</evidence>
<feature type="transmembrane region" description="Helical" evidence="5">
    <location>
        <begin position="14"/>
        <end position="31"/>
    </location>
</feature>
<proteinExistence type="predicted"/>
<dbReference type="GO" id="GO:0016020">
    <property type="term" value="C:membrane"/>
    <property type="evidence" value="ECO:0007669"/>
    <property type="project" value="UniProtKB-SubCell"/>
</dbReference>
<protein>
    <submittedName>
        <fullName evidence="6">Chlorophyll synthase</fullName>
    </submittedName>
</protein>
<comment type="subcellular location">
    <subcellularLocation>
        <location evidence="1">Membrane</location>
        <topology evidence="1">Multi-pass membrane protein</topology>
    </subcellularLocation>
</comment>
<feature type="transmembrane region" description="Helical" evidence="5">
    <location>
        <begin position="242"/>
        <end position="259"/>
    </location>
</feature>
<gene>
    <name evidence="6" type="ORF">DFJ67_7499</name>
</gene>
<dbReference type="InterPro" id="IPR000537">
    <property type="entry name" value="UbiA_prenyltransferase"/>
</dbReference>
<dbReference type="InterPro" id="IPR044878">
    <property type="entry name" value="UbiA_sf"/>
</dbReference>
<keyword evidence="3 5" id="KW-1133">Transmembrane helix</keyword>
<sequence length="290" mass="30799">MVRVWAVVRLTRPWFWPLGWAGAAFGAVLATGDWLPARGDVPATIAVGLLLGPLVWTFVFALNDLHDLPSDRHNPRKSAAPLVTGVLTPADLRRCVHWSGIGAVMAAAVAGPVFVAGTAVVLVLGWMYSVPPIRLKGRPGADVAVNAVVVGVFGPLAGWSLHRPVFDYQPILVVLGLLLVTALYLPTTVMDLSADRAAGYATAAVRWSAPACYRAGLVSWAVANAVWLACCHLDVFVARDSWLVQTVAAPLLVALYAGLARRPSIPRLAVVAVAFAVPATDFLFAYARAR</sequence>
<organism evidence="6 7">
    <name type="scientific">Asanoa ferruginea</name>
    <dbReference type="NCBI Taxonomy" id="53367"/>
    <lineage>
        <taxon>Bacteria</taxon>
        <taxon>Bacillati</taxon>
        <taxon>Actinomycetota</taxon>
        <taxon>Actinomycetes</taxon>
        <taxon>Micromonosporales</taxon>
        <taxon>Micromonosporaceae</taxon>
        <taxon>Asanoa</taxon>
    </lineage>
</organism>